<feature type="compositionally biased region" description="Low complexity" evidence="7">
    <location>
        <begin position="187"/>
        <end position="222"/>
    </location>
</feature>
<feature type="region of interest" description="Disordered" evidence="7">
    <location>
        <begin position="459"/>
        <end position="520"/>
    </location>
</feature>
<keyword evidence="3" id="KW-0805">Transcription regulation</keyword>
<keyword evidence="4" id="KW-0238">DNA-binding</keyword>
<evidence type="ECO:0000313" key="10">
    <source>
        <dbReference type="Proteomes" id="UP000784919"/>
    </source>
</evidence>
<comment type="caution">
    <text evidence="9">The sequence shown here is derived from an EMBL/GenBank/DDBJ whole genome shotgun (WGS) entry which is preliminary data.</text>
</comment>
<feature type="region of interest" description="Disordered" evidence="7">
    <location>
        <begin position="1"/>
        <end position="312"/>
    </location>
</feature>
<dbReference type="EMBL" id="SRPS01000002">
    <property type="protein sequence ID" value="KAG5978419.1"/>
    <property type="molecule type" value="Genomic_DNA"/>
</dbReference>
<dbReference type="SUPFAM" id="SSF57701">
    <property type="entry name" value="Zn2/Cys6 DNA-binding domain"/>
    <property type="match status" value="1"/>
</dbReference>
<evidence type="ECO:0000256" key="2">
    <source>
        <dbReference type="ARBA" id="ARBA00022833"/>
    </source>
</evidence>
<dbReference type="Proteomes" id="UP000784919">
    <property type="component" value="Unassembled WGS sequence"/>
</dbReference>
<dbReference type="AlphaFoldDB" id="A0A9P7N280"/>
<dbReference type="GO" id="GO:0008270">
    <property type="term" value="F:zinc ion binding"/>
    <property type="evidence" value="ECO:0007669"/>
    <property type="project" value="InterPro"/>
</dbReference>
<dbReference type="GO" id="GO:0000981">
    <property type="term" value="F:DNA-binding transcription factor activity, RNA polymerase II-specific"/>
    <property type="evidence" value="ECO:0007669"/>
    <property type="project" value="InterPro"/>
</dbReference>
<dbReference type="CDD" id="cd00067">
    <property type="entry name" value="GAL4"/>
    <property type="match status" value="1"/>
</dbReference>
<dbReference type="PROSITE" id="PS00463">
    <property type="entry name" value="ZN2_CY6_FUNGAL_1"/>
    <property type="match status" value="1"/>
</dbReference>
<proteinExistence type="predicted"/>
<feature type="compositionally biased region" description="Low complexity" evidence="7">
    <location>
        <begin position="498"/>
        <end position="514"/>
    </location>
</feature>
<evidence type="ECO:0000256" key="5">
    <source>
        <dbReference type="ARBA" id="ARBA00023163"/>
    </source>
</evidence>
<organism evidence="9 10">
    <name type="scientific">Claviceps arundinis</name>
    <dbReference type="NCBI Taxonomy" id="1623583"/>
    <lineage>
        <taxon>Eukaryota</taxon>
        <taxon>Fungi</taxon>
        <taxon>Dikarya</taxon>
        <taxon>Ascomycota</taxon>
        <taxon>Pezizomycotina</taxon>
        <taxon>Sordariomycetes</taxon>
        <taxon>Hypocreomycetidae</taxon>
        <taxon>Hypocreales</taxon>
        <taxon>Clavicipitaceae</taxon>
        <taxon>Claviceps</taxon>
    </lineage>
</organism>
<dbReference type="InterPro" id="IPR001138">
    <property type="entry name" value="Zn2Cys6_DnaBD"/>
</dbReference>
<keyword evidence="5" id="KW-0804">Transcription</keyword>
<reference evidence="9" key="1">
    <citation type="journal article" date="2020" name="bioRxiv">
        <title>Whole genome comparisons of ergot fungi reveals the divergence and evolution of species within the genus Claviceps are the result of varying mechanisms driving genome evolution and host range expansion.</title>
        <authorList>
            <person name="Wyka S.A."/>
            <person name="Mondo S.J."/>
            <person name="Liu M."/>
            <person name="Dettman J."/>
            <person name="Nalam V."/>
            <person name="Broders K.D."/>
        </authorList>
    </citation>
    <scope>NUCLEOTIDE SEQUENCE</scope>
    <source>
        <strain evidence="9">CCC 1102</strain>
    </source>
</reference>
<feature type="compositionally biased region" description="Polar residues" evidence="7">
    <location>
        <begin position="251"/>
        <end position="266"/>
    </location>
</feature>
<feature type="compositionally biased region" description="Low complexity" evidence="7">
    <location>
        <begin position="70"/>
        <end position="176"/>
    </location>
</feature>
<feature type="compositionally biased region" description="Low complexity" evidence="7">
    <location>
        <begin position="459"/>
        <end position="479"/>
    </location>
</feature>
<feature type="compositionally biased region" description="Polar residues" evidence="7">
    <location>
        <begin position="58"/>
        <end position="69"/>
    </location>
</feature>
<evidence type="ECO:0000256" key="7">
    <source>
        <dbReference type="SAM" id="MobiDB-lite"/>
    </source>
</evidence>
<dbReference type="PANTHER" id="PTHR36206">
    <property type="entry name" value="ASPERCRYPTIN BIOSYNTHESIS CLUSTER-SPECIFIC TRANSCRIPTION REGULATOR ATNN-RELATED"/>
    <property type="match status" value="1"/>
</dbReference>
<dbReference type="InterPro" id="IPR052360">
    <property type="entry name" value="Transcr_Regulatory_Proteins"/>
</dbReference>
<dbReference type="GO" id="GO:0003677">
    <property type="term" value="F:DNA binding"/>
    <property type="evidence" value="ECO:0007669"/>
    <property type="project" value="UniProtKB-KW"/>
</dbReference>
<name>A0A9P7N280_9HYPO</name>
<sequence>MAPDDLNTAQDAVLGVGLSPTSKDSSATPDIAPAHGPRPHPDTATAPGTADDPPSGASPVQNSTITAKASSPQPSSISISIESTERSAATATATATTTTNETANEPATETATATTTLTATETETATATATEASTATATATATEAPTSTATTNETATASATDTAPATVPAPAPASTANEIKPSVTETSAAPVASPQSAVHTRPSASSSPATVAAPASPSQPQQNGDSKASDTDSEMASYRPAALQSHHGLSYSASPPSTTGSTNQHLTGAAHIPHPSSGMMDTQSFSYSTNAGTSHPNEGYRASPVPSSNPLSLPSMRTIDALSQRVSPPYGSHHPVPMSMSTGMNPAPTSPSYYPTPHTMPVPSNYSLPSDSLARFPLPHDSRILGSRGSKKEIKRRTKTGCLTCRKRRIKCDETHPTCNNCKKSKRECLGYDPIFRQQPGTQPASHIQPAPITSQLAVPSSVPSTVPSSSALSSSSVAIGHSPANSYGSQPSMLPGSYSTTPSPSALPPSSTTHTVTASNSYHSPVLANTTLTNHIESGPDYSAAAAKSESVFDLSGTIDRSNRHLPAPHVQDLAKPLDYNKDHHIMTTTGGDPGSKKMKITEIIDLLGPPPPPRQITHTEDTFNEITKVYHEMYAGGLSAFLETNWYYFVENGKMSFPQDANLVEHMATFLNILEAVKANDHSQMAYSGVLETRIVWELACVAYQTPDRTNQAMRMCMPPEGDATEARNRLRVVDTLLCGEYLEANPLAPPLPDADVHRTRQFDFWYSLAEFIRKRDNEDSPPAVQAREDALSRMRHLLDGRENRDVLYSIAVVRELAPSYGPSYGCTPQHLDESDPKNRLAVASKFILDEAQIMGGTTNVVRRFSDIASRAFVNPAVNVVRRTG</sequence>
<evidence type="ECO:0000259" key="8">
    <source>
        <dbReference type="PROSITE" id="PS50048"/>
    </source>
</evidence>
<accession>A0A9P7N280</accession>
<evidence type="ECO:0000313" key="9">
    <source>
        <dbReference type="EMBL" id="KAG5978419.1"/>
    </source>
</evidence>
<feature type="domain" description="Zn(2)-C6 fungal-type" evidence="8">
    <location>
        <begin position="401"/>
        <end position="429"/>
    </location>
</feature>
<keyword evidence="2" id="KW-0862">Zinc</keyword>
<dbReference type="PANTHER" id="PTHR36206:SF13">
    <property type="entry name" value="TRANSCRIPTIONAL REGULATORY PROTEIN MOC3"/>
    <property type="match status" value="1"/>
</dbReference>
<dbReference type="OrthoDB" id="5375558at2759"/>
<keyword evidence="6" id="KW-0539">Nucleus</keyword>
<dbReference type="Pfam" id="PF00172">
    <property type="entry name" value="Zn_clus"/>
    <property type="match status" value="1"/>
</dbReference>
<keyword evidence="1" id="KW-0479">Metal-binding</keyword>
<dbReference type="SMART" id="SM00066">
    <property type="entry name" value="GAL4"/>
    <property type="match status" value="1"/>
</dbReference>
<gene>
    <name evidence="9" type="ORF">E4U56_002918</name>
</gene>
<feature type="compositionally biased region" description="Polar residues" evidence="7">
    <location>
        <begin position="19"/>
        <end position="28"/>
    </location>
</feature>
<evidence type="ECO:0000256" key="4">
    <source>
        <dbReference type="ARBA" id="ARBA00023125"/>
    </source>
</evidence>
<dbReference type="Gene3D" id="4.10.240.10">
    <property type="entry name" value="Zn(2)-C6 fungal-type DNA-binding domain"/>
    <property type="match status" value="1"/>
</dbReference>
<evidence type="ECO:0000256" key="3">
    <source>
        <dbReference type="ARBA" id="ARBA00023015"/>
    </source>
</evidence>
<evidence type="ECO:0000256" key="1">
    <source>
        <dbReference type="ARBA" id="ARBA00022723"/>
    </source>
</evidence>
<feature type="compositionally biased region" description="Polar residues" evidence="7">
    <location>
        <begin position="484"/>
        <end position="493"/>
    </location>
</feature>
<evidence type="ECO:0000256" key="6">
    <source>
        <dbReference type="ARBA" id="ARBA00023242"/>
    </source>
</evidence>
<feature type="compositionally biased region" description="Polar residues" evidence="7">
    <location>
        <begin position="279"/>
        <end position="296"/>
    </location>
</feature>
<dbReference type="PROSITE" id="PS50048">
    <property type="entry name" value="ZN2_CY6_FUNGAL_2"/>
    <property type="match status" value="1"/>
</dbReference>
<protein>
    <recommendedName>
        <fullName evidence="8">Zn(2)-C6 fungal-type domain-containing protein</fullName>
    </recommendedName>
</protein>
<dbReference type="InterPro" id="IPR036864">
    <property type="entry name" value="Zn2-C6_fun-type_DNA-bd_sf"/>
</dbReference>
<feature type="compositionally biased region" description="Low complexity" evidence="7">
    <location>
        <begin position="303"/>
        <end position="312"/>
    </location>
</feature>